<protein>
    <recommendedName>
        <fullName evidence="4">DUF304 domain-containing protein</fullName>
    </recommendedName>
</protein>
<dbReference type="RefSeq" id="WP_377096241.1">
    <property type="nucleotide sequence ID" value="NZ_JBHSJM010000001.1"/>
</dbReference>
<accession>A0ABW5E134</accession>
<feature type="transmembrane region" description="Helical" evidence="1">
    <location>
        <begin position="39"/>
        <end position="60"/>
    </location>
</feature>
<dbReference type="EMBL" id="JBHUJC010000001">
    <property type="protein sequence ID" value="MFD2274953.1"/>
    <property type="molecule type" value="Genomic_DNA"/>
</dbReference>
<keyword evidence="1" id="KW-0472">Membrane</keyword>
<sequence length="174" mass="19720">MEKKNDKPKLAKRLLGSAPKPLEETHKELRFTRARQGSFFMLLSAFCVGLGLATAIAMFSKWGPYDPDYQSFIWFCLIPLVPAFVLLRLALHCIRHAYLILTPMGIEIFPFWKPEKNLQVLFWQEIDSAECDSTKLTLHRDAAQTSGIVISLKPIGKQQISLLQKAISARTSSK</sequence>
<gene>
    <name evidence="2" type="ORF">ACFSQZ_00590</name>
</gene>
<comment type="caution">
    <text evidence="2">The sequence shown here is derived from an EMBL/GenBank/DDBJ whole genome shotgun (WGS) entry which is preliminary data.</text>
</comment>
<keyword evidence="1" id="KW-0812">Transmembrane</keyword>
<evidence type="ECO:0000313" key="2">
    <source>
        <dbReference type="EMBL" id="MFD2274953.1"/>
    </source>
</evidence>
<keyword evidence="3" id="KW-1185">Reference proteome</keyword>
<feature type="transmembrane region" description="Helical" evidence="1">
    <location>
        <begin position="72"/>
        <end position="91"/>
    </location>
</feature>
<keyword evidence="1" id="KW-1133">Transmembrane helix</keyword>
<evidence type="ECO:0008006" key="4">
    <source>
        <dbReference type="Google" id="ProtNLM"/>
    </source>
</evidence>
<organism evidence="2 3">
    <name type="scientific">Rubritalea spongiae</name>
    <dbReference type="NCBI Taxonomy" id="430797"/>
    <lineage>
        <taxon>Bacteria</taxon>
        <taxon>Pseudomonadati</taxon>
        <taxon>Verrucomicrobiota</taxon>
        <taxon>Verrucomicrobiia</taxon>
        <taxon>Verrucomicrobiales</taxon>
        <taxon>Rubritaleaceae</taxon>
        <taxon>Rubritalea</taxon>
    </lineage>
</organism>
<evidence type="ECO:0000256" key="1">
    <source>
        <dbReference type="SAM" id="Phobius"/>
    </source>
</evidence>
<dbReference type="Proteomes" id="UP001597297">
    <property type="component" value="Unassembled WGS sequence"/>
</dbReference>
<name>A0ABW5E134_9BACT</name>
<evidence type="ECO:0000313" key="3">
    <source>
        <dbReference type="Proteomes" id="UP001597297"/>
    </source>
</evidence>
<reference evidence="3" key="1">
    <citation type="journal article" date="2019" name="Int. J. Syst. Evol. Microbiol.">
        <title>The Global Catalogue of Microorganisms (GCM) 10K type strain sequencing project: providing services to taxonomists for standard genome sequencing and annotation.</title>
        <authorList>
            <consortium name="The Broad Institute Genomics Platform"/>
            <consortium name="The Broad Institute Genome Sequencing Center for Infectious Disease"/>
            <person name="Wu L."/>
            <person name="Ma J."/>
        </authorList>
    </citation>
    <scope>NUCLEOTIDE SEQUENCE [LARGE SCALE GENOMIC DNA]</scope>
    <source>
        <strain evidence="3">JCM 16545</strain>
    </source>
</reference>
<proteinExistence type="predicted"/>